<gene>
    <name evidence="2" type="ORF">SAMN05216497_10299</name>
</gene>
<keyword evidence="1" id="KW-0812">Transmembrane</keyword>
<keyword evidence="1" id="KW-0472">Membrane</keyword>
<dbReference type="Proteomes" id="UP000198811">
    <property type="component" value="Unassembled WGS sequence"/>
</dbReference>
<evidence type="ECO:0000313" key="3">
    <source>
        <dbReference type="Proteomes" id="UP000198811"/>
    </source>
</evidence>
<dbReference type="RefSeq" id="WP_089863475.1">
    <property type="nucleotide sequence ID" value="NZ_FNGL01000002.1"/>
</dbReference>
<keyword evidence="3" id="KW-1185">Reference proteome</keyword>
<reference evidence="2 3" key="1">
    <citation type="submission" date="2016-10" db="EMBL/GenBank/DDBJ databases">
        <authorList>
            <person name="Varghese N."/>
            <person name="Submissions S."/>
        </authorList>
    </citation>
    <scope>NUCLEOTIDE SEQUENCE [LARGE SCALE GENOMIC DNA]</scope>
    <source>
        <strain evidence="2 3">NLAE-zl-C224</strain>
    </source>
</reference>
<organism evidence="2 3">
    <name type="scientific">Clostridium cochlearium</name>
    <dbReference type="NCBI Taxonomy" id="1494"/>
    <lineage>
        <taxon>Bacteria</taxon>
        <taxon>Bacillati</taxon>
        <taxon>Bacillota</taxon>
        <taxon>Clostridia</taxon>
        <taxon>Eubacteriales</taxon>
        <taxon>Clostridiaceae</taxon>
        <taxon>Clostridium</taxon>
    </lineage>
</organism>
<proteinExistence type="predicted"/>
<evidence type="ECO:0000256" key="1">
    <source>
        <dbReference type="SAM" id="Phobius"/>
    </source>
</evidence>
<feature type="transmembrane region" description="Helical" evidence="1">
    <location>
        <begin position="9"/>
        <end position="29"/>
    </location>
</feature>
<protein>
    <submittedName>
        <fullName evidence="2">Type IV pilus assembly protein PilO</fullName>
    </submittedName>
</protein>
<dbReference type="InterPro" id="IPR014717">
    <property type="entry name" value="Transl_elong_EF1B/ribsomal_bS6"/>
</dbReference>
<comment type="caution">
    <text evidence="2">The sequence shown here is derived from an EMBL/GenBank/DDBJ whole genome shotgun (WGS) entry which is preliminary data.</text>
</comment>
<dbReference type="Gene3D" id="3.30.70.60">
    <property type="match status" value="1"/>
</dbReference>
<name>A0ABY0QIT7_CLOCO</name>
<keyword evidence="1" id="KW-1133">Transmembrane helix</keyword>
<accession>A0ABY0QIT7</accession>
<dbReference type="EMBL" id="FNGL01000002">
    <property type="protein sequence ID" value="SDK90350.1"/>
    <property type="molecule type" value="Genomic_DNA"/>
</dbReference>
<evidence type="ECO:0000313" key="2">
    <source>
        <dbReference type="EMBL" id="SDK90350.1"/>
    </source>
</evidence>
<sequence>MKISKREKILLIILGTIIILGLYYKYIFLYQRDKLAKLQEEKKQCSIKVEEIKNHKTLIKQRKFDIKVLKSKITNKTSILYPKIQQENIIVHLNEILNNSGLRAPSLAFTDIEVGPIEYKSKNINKNIKNPLKDLADEYNGVKREKEKEKITNNSNSKEKLNGENMSVSMNFKGSYSDVISFIKVLESFTKRIVIENIKLSQEGLGNVRGSAVLQFYAVPKIGDEDKDFLNWDIKNTYGKDNPFDGGALNIINTGTIEEIGEKREKDFDFLATVRSINSDLPTVMLGKSKDSGKTTYVYGDNAEMENVEIHLTKKDGKYYYKYKTSRDKYPSDYDGDGEEFIPITSDNIKFKIYSNKRSSKEDLSGASIKIYNITDKEVDVLVEDDDNIKPRVVIFSEGSNVNVKRN</sequence>